<gene>
    <name evidence="1" type="ORF">SAMN03080618_00876</name>
</gene>
<dbReference type="Proteomes" id="UP000242763">
    <property type="component" value="Unassembled WGS sequence"/>
</dbReference>
<protein>
    <submittedName>
        <fullName evidence="1">Uncharacterized protein</fullName>
    </submittedName>
</protein>
<keyword evidence="2" id="KW-1185">Reference proteome</keyword>
<dbReference type="EMBL" id="FORF01000004">
    <property type="protein sequence ID" value="SFI60267.1"/>
    <property type="molecule type" value="Genomic_DNA"/>
</dbReference>
<dbReference type="AlphaFoldDB" id="A0A1I3JJ38"/>
<dbReference type="RefSeq" id="WP_175556631.1">
    <property type="nucleotide sequence ID" value="NZ_FORF01000004.1"/>
</dbReference>
<organism evidence="1 2">
    <name type="scientific">Aquamicrobium aerolatum DSM 21857</name>
    <dbReference type="NCBI Taxonomy" id="1121003"/>
    <lineage>
        <taxon>Bacteria</taxon>
        <taxon>Pseudomonadati</taxon>
        <taxon>Pseudomonadota</taxon>
        <taxon>Alphaproteobacteria</taxon>
        <taxon>Hyphomicrobiales</taxon>
        <taxon>Phyllobacteriaceae</taxon>
        <taxon>Aerobium</taxon>
    </lineage>
</organism>
<evidence type="ECO:0000313" key="1">
    <source>
        <dbReference type="EMBL" id="SFI60267.1"/>
    </source>
</evidence>
<reference evidence="2" key="1">
    <citation type="submission" date="2016-10" db="EMBL/GenBank/DDBJ databases">
        <authorList>
            <person name="Varghese N."/>
            <person name="Submissions S."/>
        </authorList>
    </citation>
    <scope>NUCLEOTIDE SEQUENCE [LARGE SCALE GENOMIC DNA]</scope>
    <source>
        <strain evidence="2">DSM 21857</strain>
    </source>
</reference>
<accession>A0A1I3JJ38</accession>
<evidence type="ECO:0000313" key="2">
    <source>
        <dbReference type="Proteomes" id="UP000242763"/>
    </source>
</evidence>
<name>A0A1I3JJ38_9HYPH</name>
<proteinExistence type="predicted"/>
<sequence>MSIQIIAPMLADSALAFFLDQPVEAKQKMGEPLAAETAGLGEIDAG</sequence>